<dbReference type="EMBL" id="AP013059">
    <property type="protein sequence ID" value="BAN25923.1"/>
    <property type="molecule type" value="Genomic_DNA"/>
</dbReference>
<dbReference type="HOGENOM" id="CLU_2987780_0_0_4"/>
<keyword evidence="2" id="KW-1185">Reference proteome</keyword>
<evidence type="ECO:0000313" key="2">
    <source>
        <dbReference type="Proteomes" id="UP000013966"/>
    </source>
</evidence>
<dbReference type="RefSeq" id="WP_016355351.1">
    <property type="nucleotide sequence ID" value="NC_021294.1"/>
</dbReference>
<sequence length="57" mass="6386">MSIERVQKLVEQAESLRMQSVAVPIKDLKILLQICEAVIAQQNSPLPNNRNETATPE</sequence>
<reference evidence="1 2" key="2">
    <citation type="journal article" date="2018" name="Int. J. Syst. Evol. Microbiol.">
        <title>Burkholderia insecticola sp. nov., a gut symbiotic bacterium of the bean bug Riptortus pedestris.</title>
        <authorList>
            <person name="Takeshita K."/>
            <person name="Tamaki H."/>
            <person name="Ohbayashi T."/>
            <person name="Meng X.-Y."/>
            <person name="Sone T."/>
            <person name="Mitani Y."/>
            <person name="Peeters C."/>
            <person name="Kikuchi Y."/>
            <person name="Vandamme P."/>
        </authorList>
    </citation>
    <scope>NUCLEOTIDE SEQUENCE [LARGE SCALE GENOMIC DNA]</scope>
    <source>
        <strain evidence="1">RPE64</strain>
    </source>
</reference>
<dbReference type="KEGG" id="buo:BRPE64_BCDS12620"/>
<name>R4WMS0_9BURK</name>
<dbReference type="OrthoDB" id="9134046at2"/>
<proteinExistence type="predicted"/>
<dbReference type="Proteomes" id="UP000013966">
    <property type="component" value="Chromosome 2"/>
</dbReference>
<gene>
    <name evidence="1" type="ORF">BRPE64_BCDS12620</name>
</gene>
<organism evidence="1 2">
    <name type="scientific">Caballeronia insecticola</name>
    <dbReference type="NCBI Taxonomy" id="758793"/>
    <lineage>
        <taxon>Bacteria</taxon>
        <taxon>Pseudomonadati</taxon>
        <taxon>Pseudomonadota</taxon>
        <taxon>Betaproteobacteria</taxon>
        <taxon>Burkholderiales</taxon>
        <taxon>Burkholderiaceae</taxon>
        <taxon>Caballeronia</taxon>
    </lineage>
</organism>
<accession>R4WMS0</accession>
<protein>
    <submittedName>
        <fullName evidence="1">Uncharacterized protein</fullName>
    </submittedName>
</protein>
<evidence type="ECO:0000313" key="1">
    <source>
        <dbReference type="EMBL" id="BAN25923.1"/>
    </source>
</evidence>
<dbReference type="PATRIC" id="fig|758793.3.peg.4171"/>
<reference evidence="1 2" key="1">
    <citation type="journal article" date="2013" name="Genome Announc.">
        <title>Complete Genome Sequence of Burkholderia sp. Strain RPE64, Bacterial Symbiont of the Bean Bug Riptortus pedestris.</title>
        <authorList>
            <person name="Shibata T.F."/>
            <person name="Maeda T."/>
            <person name="Nikoh N."/>
            <person name="Yamaguchi K."/>
            <person name="Oshima K."/>
            <person name="Hattori M."/>
            <person name="Nishiyama T."/>
            <person name="Hasebe M."/>
            <person name="Fukatsu T."/>
            <person name="Kikuchi Y."/>
            <person name="Shigenobu S."/>
        </authorList>
    </citation>
    <scope>NUCLEOTIDE SEQUENCE [LARGE SCALE GENOMIC DNA]</scope>
</reference>
<dbReference type="AlphaFoldDB" id="R4WMS0"/>